<reference evidence="4" key="1">
    <citation type="submission" date="2005-09" db="EMBL/GenBank/DDBJ databases">
        <authorList>
            <person name="Mural R.J."/>
            <person name="Li P.W."/>
            <person name="Adams M.D."/>
            <person name="Amanatides P.G."/>
            <person name="Baden-Tillson H."/>
            <person name="Barnstead M."/>
            <person name="Chin S.H."/>
            <person name="Dew I."/>
            <person name="Evans C.A."/>
            <person name="Ferriera S."/>
            <person name="Flanigan M."/>
            <person name="Fosler C."/>
            <person name="Glodek A."/>
            <person name="Gu Z."/>
            <person name="Holt R.A."/>
            <person name="Jennings D."/>
            <person name="Kraft C.L."/>
            <person name="Lu F."/>
            <person name="Nguyen T."/>
            <person name="Nusskern D.R."/>
            <person name="Pfannkoch C.M."/>
            <person name="Sitter C."/>
            <person name="Sutton G.G."/>
            <person name="Venter J.C."/>
            <person name="Wang Z."/>
            <person name="Woodage T."/>
            <person name="Zheng X.H."/>
            <person name="Zhong F."/>
        </authorList>
    </citation>
    <scope>NUCLEOTIDE SEQUENCE [LARGE SCALE GENOMIC DNA]</scope>
    <source>
        <strain>BN</strain>
        <strain evidence="4">Sprague-Dawley</strain>
    </source>
</reference>
<keyword evidence="2" id="KW-0472">Membrane</keyword>
<evidence type="ECO:0000256" key="1">
    <source>
        <dbReference type="SAM" id="MobiDB-lite"/>
    </source>
</evidence>
<name>A6K647_RAT</name>
<protein>
    <submittedName>
        <fullName evidence="3">RCG37866</fullName>
    </submittedName>
</protein>
<dbReference type="Proteomes" id="UP000234681">
    <property type="component" value="Chromosome 14"/>
</dbReference>
<evidence type="ECO:0000256" key="2">
    <source>
        <dbReference type="SAM" id="Phobius"/>
    </source>
</evidence>
<proteinExistence type="predicted"/>
<sequence>MSFFFSPTLTRCDGKWFTFNFFFLLYNKFFLSLILKRLLCKKLDPHSFLRRDREGEDANGRGKRRKVRKGDKGQEDNEKF</sequence>
<feature type="region of interest" description="Disordered" evidence="1">
    <location>
        <begin position="52"/>
        <end position="80"/>
    </location>
</feature>
<organism evidence="3 4">
    <name type="scientific">Rattus norvegicus</name>
    <name type="common">Rat</name>
    <dbReference type="NCBI Taxonomy" id="10116"/>
    <lineage>
        <taxon>Eukaryota</taxon>
        <taxon>Metazoa</taxon>
        <taxon>Chordata</taxon>
        <taxon>Craniata</taxon>
        <taxon>Vertebrata</taxon>
        <taxon>Euteleostomi</taxon>
        <taxon>Mammalia</taxon>
        <taxon>Eutheria</taxon>
        <taxon>Euarchontoglires</taxon>
        <taxon>Glires</taxon>
        <taxon>Rodentia</taxon>
        <taxon>Myomorpha</taxon>
        <taxon>Muroidea</taxon>
        <taxon>Muridae</taxon>
        <taxon>Murinae</taxon>
        <taxon>Rattus</taxon>
    </lineage>
</organism>
<dbReference type="EMBL" id="CH474022">
    <property type="protein sequence ID" value="EDL99618.1"/>
    <property type="molecule type" value="Genomic_DNA"/>
</dbReference>
<keyword evidence="2" id="KW-1133">Transmembrane helix</keyword>
<feature type="transmembrane region" description="Helical" evidence="2">
    <location>
        <begin position="16"/>
        <end position="35"/>
    </location>
</feature>
<evidence type="ECO:0000313" key="3">
    <source>
        <dbReference type="EMBL" id="EDL99618.1"/>
    </source>
</evidence>
<dbReference type="AlphaFoldDB" id="A6K647"/>
<feature type="compositionally biased region" description="Basic and acidic residues" evidence="1">
    <location>
        <begin position="70"/>
        <end position="80"/>
    </location>
</feature>
<evidence type="ECO:0000313" key="4">
    <source>
        <dbReference type="Proteomes" id="UP000234681"/>
    </source>
</evidence>
<accession>A6K647</accession>
<keyword evidence="2" id="KW-0812">Transmembrane</keyword>
<gene>
    <name evidence="3" type="ORF">rCG_37866</name>
</gene>